<name>A0A814TXX9_ADIRI</name>
<comment type="caution">
    <text evidence="2">The sequence shown here is derived from an EMBL/GenBank/DDBJ whole genome shotgun (WGS) entry which is preliminary data.</text>
</comment>
<evidence type="ECO:0000313" key="2">
    <source>
        <dbReference type="EMBL" id="CAF1168622.1"/>
    </source>
</evidence>
<evidence type="ECO:0000313" key="3">
    <source>
        <dbReference type="Proteomes" id="UP000663828"/>
    </source>
</evidence>
<accession>A0A814TXX9</accession>
<sequence length="171" mass="19088">MMKISLCILATLAFHLSIDHCQARSSFESKENRTDAMFFKKNRTSNHWADHLIRNRRQQDSFDTIDTASTVLSILPLDRLGTIVGQIMSTGLKEMLNPEVGKKLVNVIENQAPLLLTSLFTNLYSTLRVPVRPTSSNLTTSSISLNNNGLKQLSNTSASEIINAIRRPSTK</sequence>
<feature type="signal peptide" evidence="1">
    <location>
        <begin position="1"/>
        <end position="23"/>
    </location>
</feature>
<organism evidence="2 3">
    <name type="scientific">Adineta ricciae</name>
    <name type="common">Rotifer</name>
    <dbReference type="NCBI Taxonomy" id="249248"/>
    <lineage>
        <taxon>Eukaryota</taxon>
        <taxon>Metazoa</taxon>
        <taxon>Spiralia</taxon>
        <taxon>Gnathifera</taxon>
        <taxon>Rotifera</taxon>
        <taxon>Eurotatoria</taxon>
        <taxon>Bdelloidea</taxon>
        <taxon>Adinetida</taxon>
        <taxon>Adinetidae</taxon>
        <taxon>Adineta</taxon>
    </lineage>
</organism>
<proteinExistence type="predicted"/>
<dbReference type="AlphaFoldDB" id="A0A814TXX9"/>
<protein>
    <submittedName>
        <fullName evidence="2">Uncharacterized protein</fullName>
    </submittedName>
</protein>
<evidence type="ECO:0000256" key="1">
    <source>
        <dbReference type="SAM" id="SignalP"/>
    </source>
</evidence>
<dbReference type="EMBL" id="CAJNOR010001590">
    <property type="protein sequence ID" value="CAF1168622.1"/>
    <property type="molecule type" value="Genomic_DNA"/>
</dbReference>
<dbReference type="Proteomes" id="UP000663828">
    <property type="component" value="Unassembled WGS sequence"/>
</dbReference>
<reference evidence="2" key="1">
    <citation type="submission" date="2021-02" db="EMBL/GenBank/DDBJ databases">
        <authorList>
            <person name="Nowell W R."/>
        </authorList>
    </citation>
    <scope>NUCLEOTIDE SEQUENCE</scope>
</reference>
<feature type="chain" id="PRO_5032907890" evidence="1">
    <location>
        <begin position="24"/>
        <end position="171"/>
    </location>
</feature>
<keyword evidence="3" id="KW-1185">Reference proteome</keyword>
<keyword evidence="1" id="KW-0732">Signal</keyword>
<gene>
    <name evidence="2" type="ORF">XAT740_LOCUS21898</name>
</gene>